<name>D5BT40_PUNMI</name>
<feature type="domain" description="Galactokinase N-terminal" evidence="13">
    <location>
        <begin position="5"/>
        <end position="53"/>
    </location>
</feature>
<dbReference type="GO" id="GO:0004335">
    <property type="term" value="F:galactokinase activity"/>
    <property type="evidence" value="ECO:0007669"/>
    <property type="project" value="UniProtKB-UniRule"/>
</dbReference>
<dbReference type="GO" id="GO:0046872">
    <property type="term" value="F:metal ion binding"/>
    <property type="evidence" value="ECO:0007669"/>
    <property type="project" value="UniProtKB-KW"/>
</dbReference>
<keyword evidence="4" id="KW-0547">Nucleotide-binding</keyword>
<dbReference type="InterPro" id="IPR000705">
    <property type="entry name" value="Galactokinase"/>
</dbReference>
<evidence type="ECO:0000256" key="6">
    <source>
        <dbReference type="ARBA" id="ARBA00022840"/>
    </source>
</evidence>
<comment type="similarity">
    <text evidence="1">Belongs to the GHMP kinase family. GalK subfamily.</text>
</comment>
<dbReference type="Pfam" id="PF00288">
    <property type="entry name" value="GHMP_kinases_N"/>
    <property type="match status" value="1"/>
</dbReference>
<dbReference type="InterPro" id="IPR019539">
    <property type="entry name" value="GalKase_N"/>
</dbReference>
<evidence type="ECO:0000259" key="11">
    <source>
        <dbReference type="Pfam" id="PF00288"/>
    </source>
</evidence>
<dbReference type="InterPro" id="IPR019741">
    <property type="entry name" value="Galactokinase_CS"/>
</dbReference>
<protein>
    <recommendedName>
        <fullName evidence="10">Galactokinase</fullName>
        <ecNumber evidence="10">2.7.1.6</ecNumber>
    </recommendedName>
</protein>
<keyword evidence="8" id="KW-0299">Galactose metabolism</keyword>
<dbReference type="GO" id="GO:0005524">
    <property type="term" value="F:ATP binding"/>
    <property type="evidence" value="ECO:0007669"/>
    <property type="project" value="UniProtKB-UniRule"/>
</dbReference>
<dbReference type="AlphaFoldDB" id="D5BT40"/>
<feature type="domain" description="GHMP kinase C-terminal" evidence="12">
    <location>
        <begin position="274"/>
        <end position="349"/>
    </location>
</feature>
<evidence type="ECO:0000256" key="2">
    <source>
        <dbReference type="ARBA" id="ARBA00022679"/>
    </source>
</evidence>
<dbReference type="KEGG" id="apb:SAR116_1193"/>
<dbReference type="SUPFAM" id="SSF54211">
    <property type="entry name" value="Ribosomal protein S5 domain 2-like"/>
    <property type="match status" value="1"/>
</dbReference>
<dbReference type="PANTHER" id="PTHR10457">
    <property type="entry name" value="MEVALONATE KINASE/GALACTOKINASE"/>
    <property type="match status" value="1"/>
</dbReference>
<keyword evidence="9" id="KW-0119">Carbohydrate metabolism</keyword>
<keyword evidence="3" id="KW-0479">Metal-binding</keyword>
<keyword evidence="2 14" id="KW-0808">Transferase</keyword>
<dbReference type="InterPro" id="IPR006204">
    <property type="entry name" value="GHMP_kinase_N_dom"/>
</dbReference>
<keyword evidence="5 14" id="KW-0418">Kinase</keyword>
<proteinExistence type="inferred from homology"/>
<sequence length="364" mass="38726">MSSALFESHFSAVPEAVAIGHGRANLIGEHTDYNEGLVMPVLLRHHTVVALSPRQDNMICGISDRFDALDRLVDSPCDGSWLDFVTGALTMARLNGFAVGHDGKCGINIAVSSQVPAGAGLSSSAAFEIALLRAIGALTPARFDKLSPADLARMGQQIEHDFVGTACGIMDQMVAAVAPVGQAMLFDVRSMNTRCIPLFPGYDFLIIHSGADRKLSEGAYNERLAQCQKAASEMGVASLRDADLISCDRLADPLLKKRARHVISENIRVQKAAIALEAGKADEFGQLMDECHTSLDADFDVSSPILNDLVANLKSAGAIGARLTGAGFGGCVVALCAREQGDHILETFRSPNPNAWLVDRIEGL</sequence>
<evidence type="ECO:0000256" key="7">
    <source>
        <dbReference type="ARBA" id="ARBA00022842"/>
    </source>
</evidence>
<dbReference type="InterPro" id="IPR006206">
    <property type="entry name" value="Mevalonate/galactokinase"/>
</dbReference>
<dbReference type="OrthoDB" id="250531at2"/>
<dbReference type="NCBIfam" id="TIGR00131">
    <property type="entry name" value="gal_kin"/>
    <property type="match status" value="1"/>
</dbReference>
<reference evidence="14 15" key="1">
    <citation type="journal article" date="2010" name="J. Bacteriol.">
        <title>Complete genome sequence of "Candidatus Puniceispirillum marinum" IMCC1322, a representative of the SAR116 clade in the Alphaproteobacteria.</title>
        <authorList>
            <person name="Oh H.M."/>
            <person name="Kwon K.K."/>
            <person name="Kang I."/>
            <person name="Kang S.G."/>
            <person name="Lee J.H."/>
            <person name="Kim S.J."/>
            <person name="Cho J.C."/>
        </authorList>
    </citation>
    <scope>NUCLEOTIDE SEQUENCE [LARGE SCALE GENOMIC DNA]</scope>
    <source>
        <strain evidence="14 15">IMCC1322</strain>
    </source>
</reference>
<evidence type="ECO:0000313" key="15">
    <source>
        <dbReference type="Proteomes" id="UP000007460"/>
    </source>
</evidence>
<dbReference type="Proteomes" id="UP000007460">
    <property type="component" value="Chromosome"/>
</dbReference>
<dbReference type="PANTHER" id="PTHR10457:SF7">
    <property type="entry name" value="GALACTOKINASE-RELATED"/>
    <property type="match status" value="1"/>
</dbReference>
<feature type="domain" description="GHMP kinase N-terminal" evidence="11">
    <location>
        <begin position="100"/>
        <end position="176"/>
    </location>
</feature>
<keyword evidence="6" id="KW-0067">ATP-binding</keyword>
<evidence type="ECO:0000259" key="12">
    <source>
        <dbReference type="Pfam" id="PF08544"/>
    </source>
</evidence>
<evidence type="ECO:0000313" key="14">
    <source>
        <dbReference type="EMBL" id="ADE39437.1"/>
    </source>
</evidence>
<evidence type="ECO:0000256" key="10">
    <source>
        <dbReference type="NCBIfam" id="TIGR00131"/>
    </source>
</evidence>
<dbReference type="PRINTS" id="PR00959">
    <property type="entry name" value="MEVGALKINASE"/>
</dbReference>
<evidence type="ECO:0000256" key="9">
    <source>
        <dbReference type="ARBA" id="ARBA00023277"/>
    </source>
</evidence>
<evidence type="ECO:0000256" key="5">
    <source>
        <dbReference type="ARBA" id="ARBA00022777"/>
    </source>
</evidence>
<evidence type="ECO:0000256" key="8">
    <source>
        <dbReference type="ARBA" id="ARBA00023144"/>
    </source>
</evidence>
<dbReference type="Pfam" id="PF10509">
    <property type="entry name" value="GalKase_gal_bdg"/>
    <property type="match status" value="1"/>
</dbReference>
<dbReference type="InterPro" id="IPR036554">
    <property type="entry name" value="GHMP_kinase_C_sf"/>
</dbReference>
<accession>D5BT40</accession>
<dbReference type="SUPFAM" id="SSF55060">
    <property type="entry name" value="GHMP Kinase, C-terminal domain"/>
    <property type="match status" value="1"/>
</dbReference>
<dbReference type="HOGENOM" id="CLU_017814_2_1_5"/>
<dbReference type="PROSITE" id="PS00627">
    <property type="entry name" value="GHMP_KINASES_ATP"/>
    <property type="match status" value="1"/>
</dbReference>
<dbReference type="RefSeq" id="WP_013046066.1">
    <property type="nucleotide sequence ID" value="NC_014010.1"/>
</dbReference>
<dbReference type="eggNOG" id="COG0153">
    <property type="taxonomic scope" value="Bacteria"/>
</dbReference>
<keyword evidence="7" id="KW-0460">Magnesium</keyword>
<dbReference type="STRING" id="488538.SAR116_1193"/>
<dbReference type="PROSITE" id="PS00106">
    <property type="entry name" value="GALACTOKINASE"/>
    <property type="match status" value="1"/>
</dbReference>
<dbReference type="InterPro" id="IPR006203">
    <property type="entry name" value="GHMP_knse_ATP-bd_CS"/>
</dbReference>
<organism evidence="14 15">
    <name type="scientific">Puniceispirillum marinum (strain IMCC1322)</name>
    <dbReference type="NCBI Taxonomy" id="488538"/>
    <lineage>
        <taxon>Bacteria</taxon>
        <taxon>Pseudomonadati</taxon>
        <taxon>Pseudomonadota</taxon>
        <taxon>Alphaproteobacteria</taxon>
        <taxon>Candidatus Puniceispirillales</taxon>
        <taxon>Candidatus Puniceispirillaceae</taxon>
        <taxon>Candidatus Puniceispirillum</taxon>
    </lineage>
</organism>
<evidence type="ECO:0000259" key="13">
    <source>
        <dbReference type="Pfam" id="PF10509"/>
    </source>
</evidence>
<dbReference type="EMBL" id="CP001751">
    <property type="protein sequence ID" value="ADE39437.1"/>
    <property type="molecule type" value="Genomic_DNA"/>
</dbReference>
<evidence type="ECO:0000256" key="1">
    <source>
        <dbReference type="ARBA" id="ARBA00006566"/>
    </source>
</evidence>
<dbReference type="Pfam" id="PF08544">
    <property type="entry name" value="GHMP_kinases_C"/>
    <property type="match status" value="1"/>
</dbReference>
<dbReference type="PRINTS" id="PR00473">
    <property type="entry name" value="GALCTOKINASE"/>
</dbReference>
<keyword evidence="15" id="KW-1185">Reference proteome</keyword>
<dbReference type="Gene3D" id="3.30.70.890">
    <property type="entry name" value="GHMP kinase, C-terminal domain"/>
    <property type="match status" value="1"/>
</dbReference>
<dbReference type="GO" id="GO:0006012">
    <property type="term" value="P:galactose metabolic process"/>
    <property type="evidence" value="ECO:0007669"/>
    <property type="project" value="UniProtKB-UniRule"/>
</dbReference>
<dbReference type="InterPro" id="IPR020568">
    <property type="entry name" value="Ribosomal_Su5_D2-typ_SF"/>
</dbReference>
<dbReference type="FunFam" id="3.30.70.890:FF:000001">
    <property type="entry name" value="Galactokinase"/>
    <property type="match status" value="1"/>
</dbReference>
<evidence type="ECO:0000256" key="4">
    <source>
        <dbReference type="ARBA" id="ARBA00022741"/>
    </source>
</evidence>
<dbReference type="PIRSF" id="PIRSF000530">
    <property type="entry name" value="Galactokinase"/>
    <property type="match status" value="1"/>
</dbReference>
<gene>
    <name evidence="14" type="ordered locus">SAR116_1193</name>
</gene>
<dbReference type="InterPro" id="IPR014721">
    <property type="entry name" value="Ribsml_uS5_D2-typ_fold_subgr"/>
</dbReference>
<dbReference type="Gene3D" id="3.30.230.10">
    <property type="match status" value="1"/>
</dbReference>
<dbReference type="InterPro" id="IPR013750">
    <property type="entry name" value="GHMP_kinase_C_dom"/>
</dbReference>
<evidence type="ECO:0000256" key="3">
    <source>
        <dbReference type="ARBA" id="ARBA00022723"/>
    </source>
</evidence>
<dbReference type="EC" id="2.7.1.6" evidence="10"/>
<dbReference type="GO" id="GO:0005829">
    <property type="term" value="C:cytosol"/>
    <property type="evidence" value="ECO:0007669"/>
    <property type="project" value="TreeGrafter"/>
</dbReference>